<accession>A0A238H4N1</accession>
<sequence>MCKRLAEWNDGFVLSLSIIGNCAGDPFFADAGAAAAIEWLGRLYARVSVSE</sequence>
<proteinExistence type="predicted"/>
<dbReference type="AlphaFoldDB" id="A0A238H4N1"/>
<evidence type="ECO:0000313" key="2">
    <source>
        <dbReference type="Proteomes" id="UP000198460"/>
    </source>
</evidence>
<gene>
    <name evidence="1" type="ORF">BSIN_0250</name>
</gene>
<protein>
    <submittedName>
        <fullName evidence="1">Uncharacterized protein</fullName>
    </submittedName>
</protein>
<dbReference type="Proteomes" id="UP000198460">
    <property type="component" value="Unassembled WGS sequence"/>
</dbReference>
<dbReference type="EMBL" id="FXAN01000050">
    <property type="protein sequence ID" value="SMG00125.1"/>
    <property type="molecule type" value="Genomic_DNA"/>
</dbReference>
<organism evidence="1 2">
    <name type="scientific">Burkholderia singularis</name>
    <dbReference type="NCBI Taxonomy" id="1503053"/>
    <lineage>
        <taxon>Bacteria</taxon>
        <taxon>Pseudomonadati</taxon>
        <taxon>Pseudomonadota</taxon>
        <taxon>Betaproteobacteria</taxon>
        <taxon>Burkholderiales</taxon>
        <taxon>Burkholderiaceae</taxon>
        <taxon>Burkholderia</taxon>
        <taxon>pseudomallei group</taxon>
    </lineage>
</organism>
<name>A0A238H4N1_9BURK</name>
<evidence type="ECO:0000313" key="1">
    <source>
        <dbReference type="EMBL" id="SMG00125.1"/>
    </source>
</evidence>
<reference evidence="1 2" key="1">
    <citation type="submission" date="2017-04" db="EMBL/GenBank/DDBJ databases">
        <authorList>
            <person name="Afonso C.L."/>
            <person name="Miller P.J."/>
            <person name="Scott M.A."/>
            <person name="Spackman E."/>
            <person name="Goraichik I."/>
            <person name="Dimitrov K.M."/>
            <person name="Suarez D.L."/>
            <person name="Swayne D.E."/>
        </authorList>
    </citation>
    <scope>NUCLEOTIDE SEQUENCE [LARGE SCALE GENOMIC DNA]</scope>
    <source>
        <strain evidence="1">LMG 28154</strain>
    </source>
</reference>